<sequence length="237" mass="26422">MSNHPRNCAINLQTPQFQFKMKEETDVLFPNRDVSIAVIKYCKQHSVPLPKHILDHVDLTNGEFADKAEMMVSPLQAQYLIWTARTFGAKKILEIGCFTGFSALAFAEALKDVEGAKIITTDIDPETCKVARQAFKDAGVDNFVTLLEAPALDSGYVDYFNAVMDLKLLRKGGILIGDNVLRLGLVAEIEKNPNKEDKDSVSRVQYLRPFNELVAKDPRVEALILPVFDGLALVRVL</sequence>
<dbReference type="InterPro" id="IPR029063">
    <property type="entry name" value="SAM-dependent_MTases_sf"/>
</dbReference>
<name>A0AAD6NKI7_DREDA</name>
<dbReference type="PANTHER" id="PTHR10509">
    <property type="entry name" value="O-METHYLTRANSFERASE-RELATED"/>
    <property type="match status" value="1"/>
</dbReference>
<keyword evidence="1" id="KW-0489">Methyltransferase</keyword>
<evidence type="ECO:0008006" key="7">
    <source>
        <dbReference type="Google" id="ProtNLM"/>
    </source>
</evidence>
<dbReference type="Gene3D" id="3.40.50.150">
    <property type="entry name" value="Vaccinia Virus protein VP39"/>
    <property type="match status" value="1"/>
</dbReference>
<dbReference type="PROSITE" id="PS51682">
    <property type="entry name" value="SAM_OMT_I"/>
    <property type="match status" value="1"/>
</dbReference>
<dbReference type="InterPro" id="IPR002935">
    <property type="entry name" value="SAM_O-MeTrfase"/>
</dbReference>
<evidence type="ECO:0000256" key="2">
    <source>
        <dbReference type="ARBA" id="ARBA00022679"/>
    </source>
</evidence>
<comment type="caution">
    <text evidence="5">The sequence shown here is derived from an EMBL/GenBank/DDBJ whole genome shotgun (WGS) entry which is preliminary data.</text>
</comment>
<keyword evidence="3" id="KW-0949">S-adenosyl-L-methionine</keyword>
<evidence type="ECO:0000256" key="1">
    <source>
        <dbReference type="ARBA" id="ARBA00022603"/>
    </source>
</evidence>
<dbReference type="InterPro" id="IPR050362">
    <property type="entry name" value="Cation-dep_OMT"/>
</dbReference>
<dbReference type="GO" id="GO:0032259">
    <property type="term" value="P:methylation"/>
    <property type="evidence" value="ECO:0007669"/>
    <property type="project" value="UniProtKB-KW"/>
</dbReference>
<evidence type="ECO:0000313" key="6">
    <source>
        <dbReference type="Proteomes" id="UP001221413"/>
    </source>
</evidence>
<evidence type="ECO:0000313" key="5">
    <source>
        <dbReference type="EMBL" id="KAJ6261415.1"/>
    </source>
</evidence>
<dbReference type="AlphaFoldDB" id="A0AAD6NKI7"/>
<keyword evidence="2" id="KW-0808">Transferase</keyword>
<keyword evidence="6" id="KW-1185">Reference proteome</keyword>
<comment type="similarity">
    <text evidence="4">Belongs to the class I-like SAM-binding methyltransferase superfamily. Cation-dependent O-methyltransferase family.</text>
</comment>
<dbReference type="GO" id="GO:0008171">
    <property type="term" value="F:O-methyltransferase activity"/>
    <property type="evidence" value="ECO:0007669"/>
    <property type="project" value="InterPro"/>
</dbReference>
<evidence type="ECO:0000256" key="3">
    <source>
        <dbReference type="ARBA" id="ARBA00022691"/>
    </source>
</evidence>
<dbReference type="PANTHER" id="PTHR10509:SF14">
    <property type="entry name" value="CAFFEOYL-COA O-METHYLTRANSFERASE 3-RELATED"/>
    <property type="match status" value="1"/>
</dbReference>
<gene>
    <name evidence="5" type="ORF">Dda_4085</name>
</gene>
<accession>A0AAD6NKI7</accession>
<dbReference type="EMBL" id="JAQGDS010000004">
    <property type="protein sequence ID" value="KAJ6261415.1"/>
    <property type="molecule type" value="Genomic_DNA"/>
</dbReference>
<dbReference type="Proteomes" id="UP001221413">
    <property type="component" value="Unassembled WGS sequence"/>
</dbReference>
<proteinExistence type="inferred from homology"/>
<dbReference type="Pfam" id="PF01596">
    <property type="entry name" value="Methyltransf_3"/>
    <property type="match status" value="2"/>
</dbReference>
<reference evidence="5" key="1">
    <citation type="submission" date="2023-01" db="EMBL/GenBank/DDBJ databases">
        <title>The chitinases involved in constricting ring structure development in the nematode-trapping fungus Drechslerella dactyloides.</title>
        <authorList>
            <person name="Wang R."/>
            <person name="Zhang L."/>
            <person name="Tang P."/>
            <person name="Li S."/>
            <person name="Liang L."/>
        </authorList>
    </citation>
    <scope>NUCLEOTIDE SEQUENCE</scope>
    <source>
        <strain evidence="5">YMF1.00031</strain>
    </source>
</reference>
<dbReference type="CDD" id="cd02440">
    <property type="entry name" value="AdoMet_MTases"/>
    <property type="match status" value="1"/>
</dbReference>
<dbReference type="GO" id="GO:0008757">
    <property type="term" value="F:S-adenosylmethionine-dependent methyltransferase activity"/>
    <property type="evidence" value="ECO:0007669"/>
    <property type="project" value="TreeGrafter"/>
</dbReference>
<protein>
    <recommendedName>
        <fullName evidence="7">Caffeoyl-CoA O-methyltransferase</fullName>
    </recommendedName>
</protein>
<dbReference type="SUPFAM" id="SSF53335">
    <property type="entry name" value="S-adenosyl-L-methionine-dependent methyltransferases"/>
    <property type="match status" value="1"/>
</dbReference>
<evidence type="ECO:0000256" key="4">
    <source>
        <dbReference type="ARBA" id="ARBA00023453"/>
    </source>
</evidence>
<organism evidence="5 6">
    <name type="scientific">Drechslerella dactyloides</name>
    <name type="common">Nematode-trapping fungus</name>
    <name type="synonym">Arthrobotrys dactyloides</name>
    <dbReference type="NCBI Taxonomy" id="74499"/>
    <lineage>
        <taxon>Eukaryota</taxon>
        <taxon>Fungi</taxon>
        <taxon>Dikarya</taxon>
        <taxon>Ascomycota</taxon>
        <taxon>Pezizomycotina</taxon>
        <taxon>Orbiliomycetes</taxon>
        <taxon>Orbiliales</taxon>
        <taxon>Orbiliaceae</taxon>
        <taxon>Drechslerella</taxon>
    </lineage>
</organism>